<evidence type="ECO:0000256" key="3">
    <source>
        <dbReference type="ARBA" id="ARBA00022741"/>
    </source>
</evidence>
<dbReference type="GO" id="GO:0005524">
    <property type="term" value="F:ATP binding"/>
    <property type="evidence" value="ECO:0007669"/>
    <property type="project" value="UniProtKB-KW"/>
</dbReference>
<dbReference type="InterPro" id="IPR050449">
    <property type="entry name" value="Ephrin_rcpt_TKs"/>
</dbReference>
<keyword evidence="5 8" id="KW-1133">Transmembrane helix</keyword>
<name>A0A8J6GZF3_TENMO</name>
<dbReference type="PROSITE" id="PS50853">
    <property type="entry name" value="FN3"/>
    <property type="match status" value="2"/>
</dbReference>
<sequence>MIGLSEKATCQLMSDDKKIITFKDSLQVSESKCPESSIGEFCVPCKWIYESCKGTKICDNDKCVCSSGYTNKDCYYGKNAKVEGTITDVKNLVEIATIQGAITLTEHAPPALMDSADQDAIYVSPSIIFAKAPDVTDVKYTEATVQVTNFTLDSSSDNSEKPDAYAIQYKVERAVSHVSYVACKQLPTTPSTERTLRVTETSTTIKDLIPYSKYLFSVFAENTKFKGLPSEFLEETLAAEEIESEEISEVTVTPGTHGVNIELSPICEKIRGQLVVNTTVICDNEWCKNQNRTKTTNHYVSNEIITLDKLTPFSDYSLDLIFCRNYTNCEGSIKKETFRTKPTVPNAVTDLLVYTKNESSASLRWKPPYPPTGVLQKYKIEYYNAHSNRIKDFKMTSCKIDSAEVFPSTQYKVQVSAFNGVSGHYVLLVDTSPPDIPLLNGDPESNSTNDTITLKISLQKPRGQSDNRRLVILIKSTNLKATAANYSLIPSQDNITETIGDIHSNNFLLEPGTSYKVTILLLNTFQNKTRSKEYSYLYKTSGGQDSSLLGLLVLLVIIPIAVIIYKKRDKLLSLKNDRFKRNNTSLIPPGECENAVPKNQNSEMTTTADILVYSRKVENQQFFKYVKTCMQTKQLEEEHQVK</sequence>
<dbReference type="GO" id="GO:0030425">
    <property type="term" value="C:dendrite"/>
    <property type="evidence" value="ECO:0007669"/>
    <property type="project" value="TreeGrafter"/>
</dbReference>
<evidence type="ECO:0000256" key="6">
    <source>
        <dbReference type="ARBA" id="ARBA00023136"/>
    </source>
</evidence>
<keyword evidence="3" id="KW-0547">Nucleotide-binding</keyword>
<gene>
    <name evidence="10" type="ORF">GEV33_013831</name>
</gene>
<dbReference type="GO" id="GO:0007411">
    <property type="term" value="P:axon guidance"/>
    <property type="evidence" value="ECO:0007669"/>
    <property type="project" value="TreeGrafter"/>
</dbReference>
<evidence type="ECO:0000256" key="4">
    <source>
        <dbReference type="ARBA" id="ARBA00022840"/>
    </source>
</evidence>
<keyword evidence="4" id="KW-0067">ATP-binding</keyword>
<dbReference type="Gene3D" id="2.60.40.10">
    <property type="entry name" value="Immunoglobulins"/>
    <property type="match status" value="2"/>
</dbReference>
<keyword evidence="7" id="KW-0675">Receptor</keyword>
<evidence type="ECO:0000313" key="11">
    <source>
        <dbReference type="Proteomes" id="UP000719412"/>
    </source>
</evidence>
<dbReference type="Proteomes" id="UP000719412">
    <property type="component" value="Unassembled WGS sequence"/>
</dbReference>
<dbReference type="GO" id="GO:0005005">
    <property type="term" value="F:transmembrane-ephrin receptor activity"/>
    <property type="evidence" value="ECO:0007669"/>
    <property type="project" value="TreeGrafter"/>
</dbReference>
<dbReference type="SUPFAM" id="SSF49265">
    <property type="entry name" value="Fibronectin type III"/>
    <property type="match status" value="2"/>
</dbReference>
<evidence type="ECO:0000313" key="10">
    <source>
        <dbReference type="EMBL" id="KAH0808960.1"/>
    </source>
</evidence>
<evidence type="ECO:0000256" key="2">
    <source>
        <dbReference type="ARBA" id="ARBA00022692"/>
    </source>
</evidence>
<dbReference type="GO" id="GO:0005886">
    <property type="term" value="C:plasma membrane"/>
    <property type="evidence" value="ECO:0007669"/>
    <property type="project" value="TreeGrafter"/>
</dbReference>
<evidence type="ECO:0000256" key="1">
    <source>
        <dbReference type="ARBA" id="ARBA00004167"/>
    </source>
</evidence>
<dbReference type="InterPro" id="IPR013783">
    <property type="entry name" value="Ig-like_fold"/>
</dbReference>
<dbReference type="Pfam" id="PF00041">
    <property type="entry name" value="fn3"/>
    <property type="match status" value="2"/>
</dbReference>
<dbReference type="AlphaFoldDB" id="A0A8J6GZF3"/>
<proteinExistence type="predicted"/>
<dbReference type="InterPro" id="IPR003961">
    <property type="entry name" value="FN3_dom"/>
</dbReference>
<organism evidence="10 11">
    <name type="scientific">Tenebrio molitor</name>
    <name type="common">Yellow mealworm beetle</name>
    <dbReference type="NCBI Taxonomy" id="7067"/>
    <lineage>
        <taxon>Eukaryota</taxon>
        <taxon>Metazoa</taxon>
        <taxon>Ecdysozoa</taxon>
        <taxon>Arthropoda</taxon>
        <taxon>Hexapoda</taxon>
        <taxon>Insecta</taxon>
        <taxon>Pterygota</taxon>
        <taxon>Neoptera</taxon>
        <taxon>Endopterygota</taxon>
        <taxon>Coleoptera</taxon>
        <taxon>Polyphaga</taxon>
        <taxon>Cucujiformia</taxon>
        <taxon>Tenebrionidae</taxon>
        <taxon>Tenebrio</taxon>
    </lineage>
</organism>
<feature type="domain" description="Fibronectin type-III" evidence="9">
    <location>
        <begin position="347"/>
        <end position="436"/>
    </location>
</feature>
<dbReference type="PANTHER" id="PTHR46877:SF14">
    <property type="entry name" value="RECEPTOR PROTEIN-TYROSINE KINASE"/>
    <property type="match status" value="1"/>
</dbReference>
<evidence type="ECO:0000256" key="7">
    <source>
        <dbReference type="ARBA" id="ARBA00023170"/>
    </source>
</evidence>
<evidence type="ECO:0000256" key="8">
    <source>
        <dbReference type="SAM" id="Phobius"/>
    </source>
</evidence>
<dbReference type="InterPro" id="IPR036116">
    <property type="entry name" value="FN3_sf"/>
</dbReference>
<evidence type="ECO:0000256" key="5">
    <source>
        <dbReference type="ARBA" id="ARBA00022989"/>
    </source>
</evidence>
<reference evidence="10" key="1">
    <citation type="journal article" date="2020" name="J Insects Food Feed">
        <title>The yellow mealworm (Tenebrio molitor) genome: a resource for the emerging insects as food and feed industry.</title>
        <authorList>
            <person name="Eriksson T."/>
            <person name="Andere A."/>
            <person name="Kelstrup H."/>
            <person name="Emery V."/>
            <person name="Picard C."/>
        </authorList>
    </citation>
    <scope>NUCLEOTIDE SEQUENCE</scope>
    <source>
        <strain evidence="10">Stoneville</strain>
        <tissue evidence="10">Whole head</tissue>
    </source>
</reference>
<keyword evidence="2 8" id="KW-0812">Transmembrane</keyword>
<dbReference type="PANTHER" id="PTHR46877">
    <property type="entry name" value="EPH RECEPTOR A5"/>
    <property type="match status" value="1"/>
</dbReference>
<feature type="transmembrane region" description="Helical" evidence="8">
    <location>
        <begin position="547"/>
        <end position="565"/>
    </location>
</feature>
<dbReference type="SMART" id="SM00060">
    <property type="entry name" value="FN3"/>
    <property type="match status" value="2"/>
</dbReference>
<keyword evidence="11" id="KW-1185">Reference proteome</keyword>
<accession>A0A8J6GZF3</accession>
<dbReference type="EMBL" id="JABDTM020028430">
    <property type="protein sequence ID" value="KAH0808960.1"/>
    <property type="molecule type" value="Genomic_DNA"/>
</dbReference>
<dbReference type="CDD" id="cd00063">
    <property type="entry name" value="FN3"/>
    <property type="match status" value="2"/>
</dbReference>
<protein>
    <recommendedName>
        <fullName evidence="9">Fibronectin type-III domain-containing protein</fullName>
    </recommendedName>
</protein>
<comment type="subcellular location">
    <subcellularLocation>
        <location evidence="1">Membrane</location>
        <topology evidence="1">Single-pass membrane protein</topology>
    </subcellularLocation>
</comment>
<feature type="domain" description="Fibronectin type-III" evidence="9">
    <location>
        <begin position="141"/>
        <end position="241"/>
    </location>
</feature>
<reference evidence="10" key="2">
    <citation type="submission" date="2021-08" db="EMBL/GenBank/DDBJ databases">
        <authorList>
            <person name="Eriksson T."/>
        </authorList>
    </citation>
    <scope>NUCLEOTIDE SEQUENCE</scope>
    <source>
        <strain evidence="10">Stoneville</strain>
        <tissue evidence="10">Whole head</tissue>
    </source>
</reference>
<comment type="caution">
    <text evidence="10">The sequence shown here is derived from an EMBL/GenBank/DDBJ whole genome shotgun (WGS) entry which is preliminary data.</text>
</comment>
<keyword evidence="6 8" id="KW-0472">Membrane</keyword>
<evidence type="ECO:0000259" key="9">
    <source>
        <dbReference type="PROSITE" id="PS50853"/>
    </source>
</evidence>